<dbReference type="Pfam" id="PF01663">
    <property type="entry name" value="Phosphodiest"/>
    <property type="match status" value="2"/>
</dbReference>
<protein>
    <submittedName>
        <fullName evidence="1">SPOSA6832_02317-mRNA-1:cds</fullName>
    </submittedName>
</protein>
<dbReference type="CDD" id="cd16018">
    <property type="entry name" value="Enpp"/>
    <property type="match status" value="1"/>
</dbReference>
<sequence>MPMEGSDRRWFRRLSLSPRTILFSILFLTVALLLGLLFHPSSLYAHPVSHASSDYYASSGLSIGLFSPASGELAANPLEKGSTYAGVPFAKVGGSLDQEGKTPTWAGGDAGAKELEENLGEGGGRRWNGTHWWDPTVILLSMDGMRADYLTRGLTPHLLNISRKGVRAEYLKPVFPTLTFPNHWSLLYVSFILISPPCRFPPRPFTHSPLATGLYPSSHGIVSNDFWSPAMEKEFVYTEPAQSWESGWWGGEPIWATAVKSALRSAVLMWPGPPKLADGTKPTLWYPFVDHYHYRKKLARLAGWLDMPYHKRPHLMTVYLPEVDVAGHRTGPDSKGVNKTLSAMDEFARQVMELVDSRGLGEVVNVVVVGDHGMTDTNNDRLVFLDEILGEQGFAAVERNEGLPFLPFPLPSLSFFLSSLPHLSSNAHPVSTPLVHAGWPSAGLRFKPEVDPSAMLSILKAAAAQPNSGFDVYTQETMPEKWHFTGNERIAPIYCVPWPGWAITSRHELEVEMGGKYKVKGYVPRLASVPPIEVPFTSPFPLLRARRNHGYDNDDPSMRTIFVAHGPFANQLKTSQRLRQRQEEASIPSDPNTMILPGFANLEVYDLVARLLGIPEERRALNNGTSGFWERYLDDEEQEEGA</sequence>
<dbReference type="AlphaFoldDB" id="A0A0D6ELU8"/>
<dbReference type="PANTHER" id="PTHR10151:SF120">
    <property type="entry name" value="BIS(5'-ADENOSYL)-TRIPHOSPHATASE"/>
    <property type="match status" value="1"/>
</dbReference>
<accession>A0A0D6ELU8</accession>
<gene>
    <name evidence="1" type="primary">SPOSA6832_02317</name>
</gene>
<dbReference type="InterPro" id="IPR002591">
    <property type="entry name" value="Phosphodiest/P_Trfase"/>
</dbReference>
<organism evidence="1 2">
    <name type="scientific">Sporidiobolus salmonicolor</name>
    <name type="common">Yeast-like fungus</name>
    <name type="synonym">Sporobolomyces salmonicolor</name>
    <dbReference type="NCBI Taxonomy" id="5005"/>
    <lineage>
        <taxon>Eukaryota</taxon>
        <taxon>Fungi</taxon>
        <taxon>Dikarya</taxon>
        <taxon>Basidiomycota</taxon>
        <taxon>Pucciniomycotina</taxon>
        <taxon>Microbotryomycetes</taxon>
        <taxon>Sporidiobolales</taxon>
        <taxon>Sporidiobolaceae</taxon>
        <taxon>Sporobolomyces</taxon>
    </lineage>
</organism>
<dbReference type="EMBL" id="CENE01000008">
    <property type="protein sequence ID" value="CEQ40678.1"/>
    <property type="molecule type" value="Genomic_DNA"/>
</dbReference>
<dbReference type="GO" id="GO:0047429">
    <property type="term" value="F:nucleoside triphosphate diphosphatase activity"/>
    <property type="evidence" value="ECO:0007669"/>
    <property type="project" value="TreeGrafter"/>
</dbReference>
<reference evidence="2" key="1">
    <citation type="submission" date="2015-02" db="EMBL/GenBank/DDBJ databases">
        <authorList>
            <person name="Gon?alves P."/>
        </authorList>
    </citation>
    <scope>NUCLEOTIDE SEQUENCE [LARGE SCALE GENOMIC DNA]</scope>
</reference>
<dbReference type="GO" id="GO:0017111">
    <property type="term" value="F:ribonucleoside triphosphate phosphatase activity"/>
    <property type="evidence" value="ECO:0007669"/>
    <property type="project" value="TreeGrafter"/>
</dbReference>
<dbReference type="SUPFAM" id="SSF53649">
    <property type="entry name" value="Alkaline phosphatase-like"/>
    <property type="match status" value="2"/>
</dbReference>
<dbReference type="OrthoDB" id="415411at2759"/>
<keyword evidence="2" id="KW-1185">Reference proteome</keyword>
<name>A0A0D6ELU8_SPOSA</name>
<proteinExistence type="predicted"/>
<dbReference type="PANTHER" id="PTHR10151">
    <property type="entry name" value="ECTONUCLEOTIDE PYROPHOSPHATASE/PHOSPHODIESTERASE"/>
    <property type="match status" value="1"/>
</dbReference>
<evidence type="ECO:0000313" key="2">
    <source>
        <dbReference type="Proteomes" id="UP000243876"/>
    </source>
</evidence>
<dbReference type="Proteomes" id="UP000243876">
    <property type="component" value="Unassembled WGS sequence"/>
</dbReference>
<dbReference type="InterPro" id="IPR017850">
    <property type="entry name" value="Alkaline_phosphatase_core_sf"/>
</dbReference>
<dbReference type="GO" id="GO:0009141">
    <property type="term" value="P:nucleoside triphosphate metabolic process"/>
    <property type="evidence" value="ECO:0007669"/>
    <property type="project" value="TreeGrafter"/>
</dbReference>
<dbReference type="Gene3D" id="3.40.720.10">
    <property type="entry name" value="Alkaline Phosphatase, subunit A"/>
    <property type="match status" value="1"/>
</dbReference>
<evidence type="ECO:0000313" key="1">
    <source>
        <dbReference type="EMBL" id="CEQ40678.1"/>
    </source>
</evidence>